<evidence type="ECO:0000313" key="2">
    <source>
        <dbReference type="Proteomes" id="UP000184050"/>
    </source>
</evidence>
<gene>
    <name evidence="1" type="ORF">SAMN05444280_12939</name>
</gene>
<accession>A0A1M6M1N0</accession>
<sequence>MIQRNYYCLVAGLPDVIPDDKKLHYSSAELRDYLQEELHPDDFRLVKLFYLPRDHENLLNLLFETEFEWDDRGNYSRELLEQMADKKQYELLDTSDFPPYFVEFIETFHNDEEDFPKAQAIRFLTEGWFKWLRASGNDFLRKFADYKQNMSNIMMALNGRKHDIPFEEAIIGDDEVTHALKKSRSRDFGLSTEIDDIENLIQIFETENILDRELKIDNHLWKFLDEITFFNYFTTEKVLAFVQKIFIVERWFELDKEKGQQIFNQLLEELQSNFEFPEEFAITYGKRK</sequence>
<dbReference type="EMBL" id="FQZE01000029">
    <property type="protein sequence ID" value="SHJ77345.1"/>
    <property type="molecule type" value="Genomic_DNA"/>
</dbReference>
<dbReference type="STRING" id="1168035.SAMN05444280_12939"/>
<dbReference type="InterPro" id="IPR024492">
    <property type="entry name" value="DUF2764"/>
</dbReference>
<evidence type="ECO:0008006" key="3">
    <source>
        <dbReference type="Google" id="ProtNLM"/>
    </source>
</evidence>
<name>A0A1M6M1N0_9BACT</name>
<dbReference type="RefSeq" id="WP_245792725.1">
    <property type="nucleotide sequence ID" value="NZ_FQZE01000029.1"/>
</dbReference>
<evidence type="ECO:0000313" key="1">
    <source>
        <dbReference type="EMBL" id="SHJ77345.1"/>
    </source>
</evidence>
<protein>
    <recommendedName>
        <fullName evidence="3">DUF2764 domain-containing protein</fullName>
    </recommendedName>
</protein>
<reference evidence="1 2" key="1">
    <citation type="submission" date="2016-11" db="EMBL/GenBank/DDBJ databases">
        <authorList>
            <person name="Jaros S."/>
            <person name="Januszkiewicz K."/>
            <person name="Wedrychowicz H."/>
        </authorList>
    </citation>
    <scope>NUCLEOTIDE SEQUENCE [LARGE SCALE GENOMIC DNA]</scope>
    <source>
        <strain evidence="1 2">DSM 27063</strain>
    </source>
</reference>
<keyword evidence="2" id="KW-1185">Reference proteome</keyword>
<organism evidence="1 2">
    <name type="scientific">Tangfeifania diversioriginum</name>
    <dbReference type="NCBI Taxonomy" id="1168035"/>
    <lineage>
        <taxon>Bacteria</taxon>
        <taxon>Pseudomonadati</taxon>
        <taxon>Bacteroidota</taxon>
        <taxon>Bacteroidia</taxon>
        <taxon>Marinilabiliales</taxon>
        <taxon>Prolixibacteraceae</taxon>
        <taxon>Tangfeifania</taxon>
    </lineage>
</organism>
<dbReference type="Pfam" id="PF10962">
    <property type="entry name" value="DUF2764"/>
    <property type="match status" value="1"/>
</dbReference>
<dbReference type="AlphaFoldDB" id="A0A1M6M1N0"/>
<dbReference type="Proteomes" id="UP000184050">
    <property type="component" value="Unassembled WGS sequence"/>
</dbReference>
<proteinExistence type="predicted"/>